<evidence type="ECO:0000256" key="1">
    <source>
        <dbReference type="SAM" id="MobiDB-lite"/>
    </source>
</evidence>
<evidence type="ECO:0000313" key="3">
    <source>
        <dbReference type="Proteomes" id="UP000237105"/>
    </source>
</evidence>
<keyword evidence="3" id="KW-1185">Reference proteome</keyword>
<proteinExistence type="predicted"/>
<protein>
    <recommendedName>
        <fullName evidence="4">Membrane-associated kinase regulator</fullName>
    </recommendedName>
</protein>
<dbReference type="OrthoDB" id="1194182at2759"/>
<reference evidence="3" key="1">
    <citation type="submission" date="2016-06" db="EMBL/GenBank/DDBJ databases">
        <title>Parallel loss of symbiosis genes in relatives of nitrogen-fixing non-legume Parasponia.</title>
        <authorList>
            <person name="Van Velzen R."/>
            <person name="Holmer R."/>
            <person name="Bu F."/>
            <person name="Rutten L."/>
            <person name="Van Zeijl A."/>
            <person name="Liu W."/>
            <person name="Santuari L."/>
            <person name="Cao Q."/>
            <person name="Sharma T."/>
            <person name="Shen D."/>
            <person name="Roswanjaya Y."/>
            <person name="Wardhani T."/>
            <person name="Kalhor M.S."/>
            <person name="Jansen J."/>
            <person name="Van den Hoogen J."/>
            <person name="Gungor B."/>
            <person name="Hartog M."/>
            <person name="Hontelez J."/>
            <person name="Verver J."/>
            <person name="Yang W.-C."/>
            <person name="Schijlen E."/>
            <person name="Repin R."/>
            <person name="Schilthuizen M."/>
            <person name="Schranz E."/>
            <person name="Heidstra R."/>
            <person name="Miyata K."/>
            <person name="Fedorova E."/>
            <person name="Kohlen W."/>
            <person name="Bisseling T."/>
            <person name="Smit S."/>
            <person name="Geurts R."/>
        </authorList>
    </citation>
    <scope>NUCLEOTIDE SEQUENCE [LARGE SCALE GENOMIC DNA]</scope>
    <source>
        <strain evidence="3">cv. WU1-14</strain>
    </source>
</reference>
<sequence>MANRLQNKSSFDVAADSSSLESLSFAGFLCIQDQKLQSPPTNSQQIHKQDLEFEFSQAKQESTTTDPSKYSPADLLISNGKILPQAFLLQSKQHPQMNKHRRKGSSPATFIGSERSSDRTGAKEESDKKKREQKEHSTSRSAFGWKLFKSFASPCRECKAATPTVKARTIPRESLKLY</sequence>
<dbReference type="Proteomes" id="UP000237105">
    <property type="component" value="Unassembled WGS sequence"/>
</dbReference>
<comment type="caution">
    <text evidence="2">The sequence shown here is derived from an EMBL/GenBank/DDBJ whole genome shotgun (WGS) entry which is preliminary data.</text>
</comment>
<gene>
    <name evidence="2" type="ORF">PanWU01x14_316870</name>
</gene>
<dbReference type="EMBL" id="JXTB01000514">
    <property type="protein sequence ID" value="PON37866.1"/>
    <property type="molecule type" value="Genomic_DNA"/>
</dbReference>
<name>A0A2P5AMS8_PARAD</name>
<evidence type="ECO:0008006" key="4">
    <source>
        <dbReference type="Google" id="ProtNLM"/>
    </source>
</evidence>
<feature type="region of interest" description="Disordered" evidence="1">
    <location>
        <begin position="87"/>
        <end position="140"/>
    </location>
</feature>
<accession>A0A2P5AMS8</accession>
<dbReference type="AlphaFoldDB" id="A0A2P5AMS8"/>
<evidence type="ECO:0000313" key="2">
    <source>
        <dbReference type="EMBL" id="PON37866.1"/>
    </source>
</evidence>
<organism evidence="2 3">
    <name type="scientific">Parasponia andersonii</name>
    <name type="common">Sponia andersonii</name>
    <dbReference type="NCBI Taxonomy" id="3476"/>
    <lineage>
        <taxon>Eukaryota</taxon>
        <taxon>Viridiplantae</taxon>
        <taxon>Streptophyta</taxon>
        <taxon>Embryophyta</taxon>
        <taxon>Tracheophyta</taxon>
        <taxon>Spermatophyta</taxon>
        <taxon>Magnoliopsida</taxon>
        <taxon>eudicotyledons</taxon>
        <taxon>Gunneridae</taxon>
        <taxon>Pentapetalae</taxon>
        <taxon>rosids</taxon>
        <taxon>fabids</taxon>
        <taxon>Rosales</taxon>
        <taxon>Cannabaceae</taxon>
        <taxon>Parasponia</taxon>
    </lineage>
</organism>
<feature type="compositionally biased region" description="Basic and acidic residues" evidence="1">
    <location>
        <begin position="115"/>
        <end position="138"/>
    </location>
</feature>